<protein>
    <recommendedName>
        <fullName evidence="1">Predicted 3'-5' exonuclease PolB-like domain-containing protein</fullName>
    </recommendedName>
</protein>
<evidence type="ECO:0000313" key="2">
    <source>
        <dbReference type="EMBL" id="OGM99961.1"/>
    </source>
</evidence>
<evidence type="ECO:0000259" key="1">
    <source>
        <dbReference type="Pfam" id="PF10108"/>
    </source>
</evidence>
<accession>A0A1F8EGJ2</accession>
<dbReference type="Gene3D" id="3.30.420.10">
    <property type="entry name" value="Ribonuclease H-like superfamily/Ribonuclease H"/>
    <property type="match status" value="1"/>
</dbReference>
<name>A0A1F8EGJ2_9BACT</name>
<evidence type="ECO:0000313" key="3">
    <source>
        <dbReference type="Proteomes" id="UP000177594"/>
    </source>
</evidence>
<comment type="caution">
    <text evidence="2">The sequence shown here is derived from an EMBL/GenBank/DDBJ whole genome shotgun (WGS) entry which is preliminary data.</text>
</comment>
<dbReference type="Proteomes" id="UP000177594">
    <property type="component" value="Unassembled WGS sequence"/>
</dbReference>
<feature type="domain" description="Predicted 3'-5' exonuclease PolB-like" evidence="1">
    <location>
        <begin position="88"/>
        <end position="218"/>
    </location>
</feature>
<reference evidence="2 3" key="1">
    <citation type="journal article" date="2016" name="Nat. Commun.">
        <title>Thousands of microbial genomes shed light on interconnected biogeochemical processes in an aquifer system.</title>
        <authorList>
            <person name="Anantharaman K."/>
            <person name="Brown C.T."/>
            <person name="Hug L.A."/>
            <person name="Sharon I."/>
            <person name="Castelle C.J."/>
            <person name="Probst A.J."/>
            <person name="Thomas B.C."/>
            <person name="Singh A."/>
            <person name="Wilkins M.J."/>
            <person name="Karaoz U."/>
            <person name="Brodie E.L."/>
            <person name="Williams K.H."/>
            <person name="Hubbard S.S."/>
            <person name="Banfield J.F."/>
        </authorList>
    </citation>
    <scope>NUCLEOTIDE SEQUENCE [LARGE SCALE GENOMIC DNA]</scope>
</reference>
<gene>
    <name evidence="2" type="ORF">A2817_00735</name>
</gene>
<dbReference type="InterPro" id="IPR019288">
    <property type="entry name" value="3'-5'_exonuclease_PolB-like"/>
</dbReference>
<organism evidence="2 3">
    <name type="scientific">Candidatus Yanofskybacteria bacterium RIFCSPHIGHO2_01_FULL_39_8b</name>
    <dbReference type="NCBI Taxonomy" id="1802659"/>
    <lineage>
        <taxon>Bacteria</taxon>
        <taxon>Candidatus Yanofskyibacteriota</taxon>
    </lineage>
</organism>
<dbReference type="InterPro" id="IPR036397">
    <property type="entry name" value="RNaseH_sf"/>
</dbReference>
<dbReference type="SUPFAM" id="SSF53098">
    <property type="entry name" value="Ribonuclease H-like"/>
    <property type="match status" value="1"/>
</dbReference>
<sequence length="232" mass="26760">MPRLIFDIETIGVDFEKLDKKSKEFLLEYAESPEEEQLVKEGLGFSPLTGEVVAIGILNPDTDKGAIYFTDLSNTLEKYSDKDIQYTPCASEKEVLKEFWDTAQLYEQFITFNGRSFDGPYMMIRSAINKIKSSKNLVPYRYETEGYGKIITHLDLLDRLTFFGALHHGRRGLHMWCQAFGIKSPKDNGITGNDVAQLFKEKKYLDIAQYCAGDLWATKELLNYWEKYINIK</sequence>
<dbReference type="AlphaFoldDB" id="A0A1F8EGJ2"/>
<dbReference type="EMBL" id="MGIZ01000006">
    <property type="protein sequence ID" value="OGM99961.1"/>
    <property type="molecule type" value="Genomic_DNA"/>
</dbReference>
<proteinExistence type="predicted"/>
<dbReference type="GO" id="GO:0003676">
    <property type="term" value="F:nucleic acid binding"/>
    <property type="evidence" value="ECO:0007669"/>
    <property type="project" value="InterPro"/>
</dbReference>
<dbReference type="Pfam" id="PF10108">
    <property type="entry name" value="DNA_pol_B_exo2"/>
    <property type="match status" value="1"/>
</dbReference>
<dbReference type="InterPro" id="IPR012337">
    <property type="entry name" value="RNaseH-like_sf"/>
</dbReference>